<dbReference type="Pfam" id="PF00132">
    <property type="entry name" value="Hexapep"/>
    <property type="match status" value="1"/>
</dbReference>
<dbReference type="GO" id="GO:0006535">
    <property type="term" value="P:cysteine biosynthetic process from serine"/>
    <property type="evidence" value="ECO:0007669"/>
    <property type="project" value="InterPro"/>
</dbReference>
<evidence type="ECO:0000256" key="12">
    <source>
        <dbReference type="ARBA" id="ARBA00049486"/>
    </source>
</evidence>
<dbReference type="NCBIfam" id="TIGR01172">
    <property type="entry name" value="cysE"/>
    <property type="match status" value="1"/>
</dbReference>
<accession>A0A5D4KAE1</accession>
<comment type="function">
    <text evidence="13">Catalyzes the acetylation of serine by acetyl-CoA to produce O-acetylserine (OAS).</text>
</comment>
<dbReference type="InterPro" id="IPR011004">
    <property type="entry name" value="Trimer_LpxA-like_sf"/>
</dbReference>
<keyword evidence="8 14" id="KW-0808">Transferase</keyword>
<dbReference type="InterPro" id="IPR042122">
    <property type="entry name" value="Ser_AcTrfase_N_sf"/>
</dbReference>
<evidence type="ECO:0000256" key="9">
    <source>
        <dbReference type="ARBA" id="ARBA00022737"/>
    </source>
</evidence>
<proteinExistence type="inferred from homology"/>
<comment type="pathway">
    <text evidence="2">Amino-acid biosynthesis; L-cysteine biosynthesis; L-cysteine from L-serine: step 1/2.</text>
</comment>
<dbReference type="FunFam" id="2.160.10.10:FF:000007">
    <property type="entry name" value="Serine acetyltransferase"/>
    <property type="match status" value="1"/>
</dbReference>
<dbReference type="InterPro" id="IPR001451">
    <property type="entry name" value="Hexapep"/>
</dbReference>
<comment type="similarity">
    <text evidence="3 14">Belongs to the transferase hexapeptide repeat family.</text>
</comment>
<dbReference type="PIRSF" id="PIRSF000441">
    <property type="entry name" value="CysE"/>
    <property type="match status" value="1"/>
</dbReference>
<dbReference type="UniPathway" id="UPA00136">
    <property type="reaction ID" value="UER00199"/>
</dbReference>
<name>A0A5D4KAE1_9BACI</name>
<dbReference type="InterPro" id="IPR005881">
    <property type="entry name" value="Ser_O-AcTrfase"/>
</dbReference>
<evidence type="ECO:0000256" key="11">
    <source>
        <dbReference type="ARBA" id="ARBA00023315"/>
    </source>
</evidence>
<dbReference type="Gene3D" id="2.160.10.10">
    <property type="entry name" value="Hexapeptide repeat proteins"/>
    <property type="match status" value="1"/>
</dbReference>
<evidence type="ECO:0000256" key="14">
    <source>
        <dbReference type="PIRNR" id="PIRNR000441"/>
    </source>
</evidence>
<evidence type="ECO:0000256" key="4">
    <source>
        <dbReference type="ARBA" id="ARBA00013266"/>
    </source>
</evidence>
<dbReference type="EC" id="2.3.1.30" evidence="4 14"/>
<dbReference type="PROSITE" id="PS00101">
    <property type="entry name" value="HEXAPEP_TRANSFERASES"/>
    <property type="match status" value="1"/>
</dbReference>
<dbReference type="CDD" id="cd03354">
    <property type="entry name" value="LbH_SAT"/>
    <property type="match status" value="1"/>
</dbReference>
<protein>
    <recommendedName>
        <fullName evidence="5 14">Serine acetyltransferase</fullName>
        <ecNumber evidence="4 14">2.3.1.30</ecNumber>
    </recommendedName>
</protein>
<evidence type="ECO:0000256" key="2">
    <source>
        <dbReference type="ARBA" id="ARBA00004876"/>
    </source>
</evidence>
<evidence type="ECO:0000313" key="16">
    <source>
        <dbReference type="EMBL" id="TYR73043.1"/>
    </source>
</evidence>
<dbReference type="AlphaFoldDB" id="A0A5D4KAE1"/>
<evidence type="ECO:0000313" key="17">
    <source>
        <dbReference type="Proteomes" id="UP000323317"/>
    </source>
</evidence>
<organism evidence="16 17">
    <name type="scientific">Rossellomorea vietnamensis</name>
    <dbReference type="NCBI Taxonomy" id="218284"/>
    <lineage>
        <taxon>Bacteria</taxon>
        <taxon>Bacillati</taxon>
        <taxon>Bacillota</taxon>
        <taxon>Bacilli</taxon>
        <taxon>Bacillales</taxon>
        <taxon>Bacillaceae</taxon>
        <taxon>Rossellomorea</taxon>
    </lineage>
</organism>
<keyword evidence="7" id="KW-0028">Amino-acid biosynthesis</keyword>
<dbReference type="PANTHER" id="PTHR42811">
    <property type="entry name" value="SERINE ACETYLTRANSFERASE"/>
    <property type="match status" value="1"/>
</dbReference>
<dbReference type="InterPro" id="IPR018357">
    <property type="entry name" value="Hexapep_transf_CS"/>
</dbReference>
<dbReference type="NCBIfam" id="NF041874">
    <property type="entry name" value="EPS_EpsC"/>
    <property type="match status" value="1"/>
</dbReference>
<comment type="caution">
    <text evidence="16">The sequence shown here is derived from an EMBL/GenBank/DDBJ whole genome shotgun (WGS) entry which is preliminary data.</text>
</comment>
<reference evidence="16 17" key="1">
    <citation type="submission" date="2019-08" db="EMBL/GenBank/DDBJ databases">
        <title>Bacillus genomes from the desert of Cuatro Cienegas, Coahuila.</title>
        <authorList>
            <person name="Olmedo-Alvarez G."/>
        </authorList>
    </citation>
    <scope>NUCLEOTIDE SEQUENCE [LARGE SCALE GENOMIC DNA]</scope>
    <source>
        <strain evidence="16 17">CH40_1T</strain>
    </source>
</reference>
<dbReference type="SUPFAM" id="SSF51161">
    <property type="entry name" value="Trimeric LpxA-like enzymes"/>
    <property type="match status" value="1"/>
</dbReference>
<evidence type="ECO:0000256" key="5">
    <source>
        <dbReference type="ARBA" id="ARBA00018522"/>
    </source>
</evidence>
<dbReference type="Pfam" id="PF06426">
    <property type="entry name" value="SATase_N"/>
    <property type="match status" value="1"/>
</dbReference>
<dbReference type="Proteomes" id="UP000323317">
    <property type="component" value="Unassembled WGS sequence"/>
</dbReference>
<evidence type="ECO:0000256" key="7">
    <source>
        <dbReference type="ARBA" id="ARBA00022605"/>
    </source>
</evidence>
<feature type="domain" description="Serine acetyltransferase N-terminal" evidence="15">
    <location>
        <begin position="14"/>
        <end position="50"/>
    </location>
</feature>
<dbReference type="InterPro" id="IPR045304">
    <property type="entry name" value="LbH_SAT"/>
</dbReference>
<dbReference type="EMBL" id="VTEH01000022">
    <property type="protein sequence ID" value="TYR73043.1"/>
    <property type="molecule type" value="Genomic_DNA"/>
</dbReference>
<sequence>MKSFLQKGSRKEGVQLFKHLREDIQTVFDQDPAARNSLEVILTYSGLHAIWAHRLAHAFYKRKFYFLARVISQLSRFFTGVEIHPGAVIGRRFFIDHGMGVVIGETCEIGDNVTIFQGVTLGGTGKEKGKRHPTIRDNALVATGAKVLGSIIVGENSKIGAGSVVLKDVPANSTVVGIPGKVVIKDGVKVKDFNHTDLPDPVADRCTDLENQILALKQKLEEAEKKGEIRQDDH</sequence>
<evidence type="ECO:0000256" key="6">
    <source>
        <dbReference type="ARBA" id="ARBA00022490"/>
    </source>
</evidence>
<comment type="catalytic activity">
    <reaction evidence="12 14">
        <text>L-serine + acetyl-CoA = O-acetyl-L-serine + CoA</text>
        <dbReference type="Rhea" id="RHEA:24560"/>
        <dbReference type="ChEBI" id="CHEBI:33384"/>
        <dbReference type="ChEBI" id="CHEBI:57287"/>
        <dbReference type="ChEBI" id="CHEBI:57288"/>
        <dbReference type="ChEBI" id="CHEBI:58340"/>
        <dbReference type="EC" id="2.3.1.30"/>
    </reaction>
</comment>
<dbReference type="GO" id="GO:0009001">
    <property type="term" value="F:serine O-acetyltransferase activity"/>
    <property type="evidence" value="ECO:0007669"/>
    <property type="project" value="UniProtKB-EC"/>
</dbReference>
<keyword evidence="11 14" id="KW-0012">Acyltransferase</keyword>
<keyword evidence="9" id="KW-0677">Repeat</keyword>
<keyword evidence="10" id="KW-0198">Cysteine biosynthesis</keyword>
<dbReference type="GO" id="GO:0005737">
    <property type="term" value="C:cytoplasm"/>
    <property type="evidence" value="ECO:0007669"/>
    <property type="project" value="UniProtKB-SubCell"/>
</dbReference>
<dbReference type="Gene3D" id="1.10.3130.10">
    <property type="entry name" value="serine acetyltransferase, domain 1"/>
    <property type="match status" value="1"/>
</dbReference>
<evidence type="ECO:0000256" key="10">
    <source>
        <dbReference type="ARBA" id="ARBA00023192"/>
    </source>
</evidence>
<dbReference type="InterPro" id="IPR010493">
    <property type="entry name" value="Ser_AcTrfase_N"/>
</dbReference>
<evidence type="ECO:0000256" key="3">
    <source>
        <dbReference type="ARBA" id="ARBA00007274"/>
    </source>
</evidence>
<evidence type="ECO:0000256" key="13">
    <source>
        <dbReference type="ARBA" id="ARBA00053848"/>
    </source>
</evidence>
<evidence type="ECO:0000259" key="15">
    <source>
        <dbReference type="Pfam" id="PF06426"/>
    </source>
</evidence>
<gene>
    <name evidence="16" type="primary">cysE</name>
    <name evidence="16" type="ORF">FZC79_20120</name>
</gene>
<comment type="subcellular location">
    <subcellularLocation>
        <location evidence="1">Cytoplasm</location>
    </subcellularLocation>
</comment>
<keyword evidence="6" id="KW-0963">Cytoplasm</keyword>
<dbReference type="InterPro" id="IPR053376">
    <property type="entry name" value="Serine_acetyltransferase"/>
</dbReference>
<dbReference type="FunFam" id="1.10.3130.10:FF:000002">
    <property type="entry name" value="Serine acetyltransferase"/>
    <property type="match status" value="1"/>
</dbReference>
<evidence type="ECO:0000256" key="1">
    <source>
        <dbReference type="ARBA" id="ARBA00004496"/>
    </source>
</evidence>
<evidence type="ECO:0000256" key="8">
    <source>
        <dbReference type="ARBA" id="ARBA00022679"/>
    </source>
</evidence>